<feature type="compositionally biased region" description="Low complexity" evidence="1">
    <location>
        <begin position="429"/>
        <end position="438"/>
    </location>
</feature>
<feature type="compositionally biased region" description="Pro residues" evidence="1">
    <location>
        <begin position="613"/>
        <end position="623"/>
    </location>
</feature>
<feature type="compositionally biased region" description="Pro residues" evidence="1">
    <location>
        <begin position="649"/>
        <end position="671"/>
    </location>
</feature>
<protein>
    <recommendedName>
        <fullName evidence="2">DC-UbP/UBTD2 N-terminal domain-containing protein</fullName>
    </recommendedName>
</protein>
<dbReference type="InterPro" id="IPR029071">
    <property type="entry name" value="Ubiquitin-like_domsf"/>
</dbReference>
<dbReference type="InterPro" id="IPR032752">
    <property type="entry name" value="DC-UbP/UBTD2_N"/>
</dbReference>
<feature type="compositionally biased region" description="Polar residues" evidence="1">
    <location>
        <begin position="505"/>
        <end position="516"/>
    </location>
</feature>
<feature type="compositionally biased region" description="Polar residues" evidence="1">
    <location>
        <begin position="215"/>
        <end position="224"/>
    </location>
</feature>
<feature type="region of interest" description="Disordered" evidence="1">
    <location>
        <begin position="195"/>
        <end position="243"/>
    </location>
</feature>
<feature type="compositionally biased region" description="Low complexity" evidence="1">
    <location>
        <begin position="195"/>
        <end position="214"/>
    </location>
</feature>
<feature type="compositionally biased region" description="Low complexity" evidence="1">
    <location>
        <begin position="566"/>
        <end position="581"/>
    </location>
</feature>
<feature type="compositionally biased region" description="Basic and acidic residues" evidence="1">
    <location>
        <begin position="697"/>
        <end position="709"/>
    </location>
</feature>
<feature type="domain" description="DC-UbP/UBTD2 N-terminal" evidence="2">
    <location>
        <begin position="91"/>
        <end position="197"/>
    </location>
</feature>
<dbReference type="PANTHER" id="PTHR13609">
    <property type="entry name" value="UBIQUITIN DOMAIN CONTAINING 1 PROTEIN-RELATED"/>
    <property type="match status" value="1"/>
</dbReference>
<dbReference type="Proteomes" id="UP001221413">
    <property type="component" value="Unassembled WGS sequence"/>
</dbReference>
<sequence length="709" mass="78250">MGNCLSSRKSGGQNANNNNDASRDPNSNNPDVDIGVNANDDDPAAAAGSHELETRSQSQRPVRHQAPQPPAAVVNRTSRYRHLPLSKRPDKPLRRHEWSHNINNEGRAPTRRALERMREEFWHTRVEGREEVWRTVRTVVELLQTDPSEGALVFAREILHAAEITVPSGDLTNAAYDVFGNKYKFPAYVLSDPDNLSPDSLRSSNDSLRSYNSSGKSSFEFSETSRQRRRDMKGKGPAVTTTEKFTPDMDMDLETITVRFRLSDGTDHTVEAWQYERLKDITERLMEMAGIDRRTHRIKMFLAGLLLDPYQSLENQRWQPDRIVNAIVQDLRIVAPQLVQSSRPSDTPSRRSIPPALPRTLPEACYPRGVQPPSTPQPIPQLPPVARPPTFLEPLPPPVARPSTFLNPPSPPIARPSSFEEPPSDSESDSSSPEEGAGSPPPPEEEVDCIDCRGVPRYETVCLPPGVRLEDLLSSQPLPPWSRRETPSVPPGFSLADLIRPRPSAQPNAGSASGSSDLPIDGLKNLRTSSPSPPLPPSAPQLEPSNHPTPHSALGFHNDDMPSPDRTAPALAAPILPTRPLQPSHHSYTPLELIQHGLLDPEYPPRHLAAYRPIPPSLLPPRLAPSSSRPGDLLPSDPAQASGPAGSSMPPPPRPNILPPDHPTFPFPQPAQAPTTQTQQDPEENRRPRIPRHQQPGRRDCDKRNGGNQ</sequence>
<dbReference type="SUPFAM" id="SSF54236">
    <property type="entry name" value="Ubiquitin-like"/>
    <property type="match status" value="1"/>
</dbReference>
<feature type="region of interest" description="Disordered" evidence="1">
    <location>
        <begin position="339"/>
        <end position="451"/>
    </location>
</feature>
<feature type="region of interest" description="Disordered" evidence="1">
    <location>
        <begin position="601"/>
        <end position="709"/>
    </location>
</feature>
<evidence type="ECO:0000259" key="2">
    <source>
        <dbReference type="Pfam" id="PF16455"/>
    </source>
</evidence>
<evidence type="ECO:0000313" key="3">
    <source>
        <dbReference type="EMBL" id="KAJ6259511.1"/>
    </source>
</evidence>
<evidence type="ECO:0000256" key="1">
    <source>
        <dbReference type="SAM" id="MobiDB-lite"/>
    </source>
</evidence>
<feature type="region of interest" description="Disordered" evidence="1">
    <location>
        <begin position="1"/>
        <end position="104"/>
    </location>
</feature>
<keyword evidence="4" id="KW-1185">Reference proteome</keyword>
<proteinExistence type="predicted"/>
<dbReference type="InterPro" id="IPR038169">
    <property type="entry name" value="DC-UbP/UBTD2_N_sf"/>
</dbReference>
<comment type="caution">
    <text evidence="3">The sequence shown here is derived from an EMBL/GenBank/DDBJ whole genome shotgun (WGS) entry which is preliminary data.</text>
</comment>
<feature type="compositionally biased region" description="Polar residues" evidence="1">
    <location>
        <begin position="1"/>
        <end position="30"/>
    </location>
</feature>
<feature type="compositionally biased region" description="Pro residues" evidence="1">
    <location>
        <begin position="373"/>
        <end position="387"/>
    </location>
</feature>
<dbReference type="EMBL" id="JAQGDS010000006">
    <property type="protein sequence ID" value="KAJ6259511.1"/>
    <property type="molecule type" value="Genomic_DNA"/>
</dbReference>
<gene>
    <name evidence="3" type="ORF">Dda_5148</name>
</gene>
<evidence type="ECO:0000313" key="4">
    <source>
        <dbReference type="Proteomes" id="UP001221413"/>
    </source>
</evidence>
<feature type="region of interest" description="Disordered" evidence="1">
    <location>
        <begin position="471"/>
        <end position="588"/>
    </location>
</feature>
<dbReference type="Pfam" id="PF16455">
    <property type="entry name" value="UBD"/>
    <property type="match status" value="1"/>
</dbReference>
<dbReference type="AlphaFoldDB" id="A0AAD6NH96"/>
<reference evidence="3" key="1">
    <citation type="submission" date="2023-01" db="EMBL/GenBank/DDBJ databases">
        <title>The chitinases involved in constricting ring structure development in the nematode-trapping fungus Drechslerella dactyloides.</title>
        <authorList>
            <person name="Wang R."/>
            <person name="Zhang L."/>
            <person name="Tang P."/>
            <person name="Li S."/>
            <person name="Liang L."/>
        </authorList>
    </citation>
    <scope>NUCLEOTIDE SEQUENCE</scope>
    <source>
        <strain evidence="3">YMF1.00031</strain>
    </source>
</reference>
<accession>A0AAD6NH96</accession>
<dbReference type="InterPro" id="IPR039869">
    <property type="entry name" value="UBTD1/2"/>
</dbReference>
<organism evidence="3 4">
    <name type="scientific">Drechslerella dactyloides</name>
    <name type="common">Nematode-trapping fungus</name>
    <name type="synonym">Arthrobotrys dactyloides</name>
    <dbReference type="NCBI Taxonomy" id="74499"/>
    <lineage>
        <taxon>Eukaryota</taxon>
        <taxon>Fungi</taxon>
        <taxon>Dikarya</taxon>
        <taxon>Ascomycota</taxon>
        <taxon>Pezizomycotina</taxon>
        <taxon>Orbiliomycetes</taxon>
        <taxon>Orbiliales</taxon>
        <taxon>Orbiliaceae</taxon>
        <taxon>Drechslerella</taxon>
    </lineage>
</organism>
<feature type="compositionally biased region" description="Basic and acidic residues" evidence="1">
    <location>
        <begin position="87"/>
        <end position="99"/>
    </location>
</feature>
<feature type="compositionally biased region" description="Low complexity" evidence="1">
    <location>
        <begin position="624"/>
        <end position="648"/>
    </location>
</feature>
<dbReference type="Gene3D" id="1.20.225.20">
    <property type="entry name" value="Ub domain-containing protein, DC-UbP/UBTD2, N-terminal domain"/>
    <property type="match status" value="1"/>
</dbReference>
<feature type="compositionally biased region" description="Low complexity" evidence="1">
    <location>
        <begin position="341"/>
        <end position="354"/>
    </location>
</feature>
<name>A0AAD6NH96_DREDA</name>